<dbReference type="InterPro" id="IPR003788">
    <property type="entry name" value="NDUFAF7"/>
</dbReference>
<comment type="subunit">
    <text evidence="14">Interacts with NDUFS2.</text>
</comment>
<dbReference type="AlphaFoldDB" id="A0A8C0MDB4"/>
<keyword evidence="6" id="KW-0808">Transferase</keyword>
<dbReference type="PROSITE" id="PS50096">
    <property type="entry name" value="IQ"/>
    <property type="match status" value="1"/>
</dbReference>
<dbReference type="PANTHER" id="PTHR12049">
    <property type="entry name" value="PROTEIN ARGININE METHYLTRANSFERASE NDUFAF7, MITOCHONDRIAL"/>
    <property type="match status" value="1"/>
</dbReference>
<evidence type="ECO:0000256" key="14">
    <source>
        <dbReference type="ARBA" id="ARBA00064794"/>
    </source>
</evidence>
<evidence type="ECO:0000256" key="5">
    <source>
        <dbReference type="ARBA" id="ARBA00022603"/>
    </source>
</evidence>
<dbReference type="Gene3D" id="3.40.50.12710">
    <property type="match status" value="1"/>
</dbReference>
<sequence length="681" mass="76246">MTQLSSSSRGLLKRKHVRQLRTKVNILTTLEFRTQKPRQDLSKSSVITDQMECPLQISEIKGSPTSSERPHRKNVRFQKSLLLYKAAEKCGKRTAHISKLGSGRRTPTPAPAPARGQPGHSPRTRETTPRASVPASESPRPLPWCLQAVILLPERTHPRLHRYPPRRPRRDLPPLPLRTTAAWHGTPKASWRPPLSAKHAQTAHSLLPFGRVTYFLRGRVSSRKWLRSPPWGSVLRRAEYGMSVLVRGGSGRLCAAARKVIPCLWSGQCFSSGREPAENQVTPMLRHLVYKIKATGPITVAEYMKEVLTNPAKGYYVHRDMLGEKGDFITSPEISQIFGELLGIWFISEWMATGKNAAFQLVELGPGKGTLAGDILRVFSQLGSVLKNCDISIHMVEVSEKLSEIQALTLTEEKIPLERNAGSSVYMKGVTKSGIPISWYRDLHDVPKGYSFYLAHEFFDVLPVHKFQKTPQGWREVFIDIDPQVSDKLRFVLAPCVTPAEVFIQRDEIRDHVEVCPEAGVIIQELSQRIALTGGAALIADYGHDGTKTDTFRGFCGHKLHDVLTAPGTADLTADVDFSYLRRMAEGQVASLGPIKQQTFLKNMGIDVRLKVLLDKSDEPARQQLLQGYDMLMNPKKMGERFNFFALLPHQRLHGRSHPMNTCQSKPSVSPVAGFGELAWR</sequence>
<dbReference type="GO" id="GO:0035243">
    <property type="term" value="F:protein-arginine omega-N symmetric methyltransferase activity"/>
    <property type="evidence" value="ECO:0007669"/>
    <property type="project" value="UniProtKB-EC"/>
</dbReference>
<comment type="catalytic activity">
    <reaction evidence="12">
        <text>L-arginyl-[protein] + 2 S-adenosyl-L-methionine = N(omega),N(omega)'-dimethyl-L-arginyl-[protein] + 2 S-adenosyl-L-homocysteine + 2 H(+)</text>
        <dbReference type="Rhea" id="RHEA:48108"/>
        <dbReference type="Rhea" id="RHEA-COMP:10532"/>
        <dbReference type="Rhea" id="RHEA-COMP:11992"/>
        <dbReference type="ChEBI" id="CHEBI:15378"/>
        <dbReference type="ChEBI" id="CHEBI:29965"/>
        <dbReference type="ChEBI" id="CHEBI:57856"/>
        <dbReference type="ChEBI" id="CHEBI:59789"/>
        <dbReference type="ChEBI" id="CHEBI:88221"/>
        <dbReference type="EC" id="2.1.1.320"/>
    </reaction>
</comment>
<dbReference type="GO" id="GO:0032981">
    <property type="term" value="P:mitochondrial respiratory chain complex I assembly"/>
    <property type="evidence" value="ECO:0007669"/>
    <property type="project" value="UniProtKB-ARBA"/>
</dbReference>
<evidence type="ECO:0000256" key="13">
    <source>
        <dbReference type="ARBA" id="ARBA00054758"/>
    </source>
</evidence>
<dbReference type="OrthoDB" id="438553at2759"/>
<proteinExistence type="inferred from homology"/>
<dbReference type="InterPro" id="IPR038375">
    <property type="entry name" value="NDUFAF7_sf"/>
</dbReference>
<keyword evidence="8" id="KW-0007">Acetylation</keyword>
<dbReference type="FunFam" id="3.40.50.12710:FF:000001">
    <property type="entry name" value="Protein arginine methyltransferase NDUFAF7"/>
    <property type="match status" value="1"/>
</dbReference>
<keyword evidence="5" id="KW-0489">Methyltransferase</keyword>
<dbReference type="Ensembl" id="ENSCAFT00030009575.1">
    <property type="protein sequence ID" value="ENSCAFP00030008368.1"/>
    <property type="gene ID" value="ENSCAFG00030005223.1"/>
</dbReference>
<comment type="function">
    <text evidence="13">Arginine methyltransferase involved in the assembly or stability of mitochondrial NADH:ubiquinone oxidoreductase complex (complex I). Acts by mediating symmetric dimethylation of 'Arg-118' of NDUFS2 after it assembles into the complex I, stabilizing the early intermediate complex.</text>
</comment>
<evidence type="ECO:0000313" key="16">
    <source>
        <dbReference type="Ensembl" id="ENSCAFP00030008368.1"/>
    </source>
</evidence>
<accession>A0A8C0MDB4</accession>
<reference evidence="16" key="1">
    <citation type="submission" date="2019-03" db="EMBL/GenBank/DDBJ databases">
        <authorList>
            <person name="Warren W.C."/>
            <person name="Johnson G.S."/>
        </authorList>
    </citation>
    <scope>NUCLEOTIDE SEQUENCE [LARGE SCALE GENOMIC DNA]</scope>
    <source>
        <strain evidence="16">Basenji</strain>
    </source>
</reference>
<name>A0A8C0MDB4_CANLF</name>
<dbReference type="GO" id="GO:0005739">
    <property type="term" value="C:mitochondrion"/>
    <property type="evidence" value="ECO:0007669"/>
    <property type="project" value="UniProtKB-SubCell"/>
</dbReference>
<evidence type="ECO:0000256" key="8">
    <source>
        <dbReference type="ARBA" id="ARBA00022990"/>
    </source>
</evidence>
<dbReference type="InterPro" id="IPR029063">
    <property type="entry name" value="SAM-dependent_MTases_sf"/>
</dbReference>
<evidence type="ECO:0000313" key="17">
    <source>
        <dbReference type="Proteomes" id="UP000694429"/>
    </source>
</evidence>
<comment type="similarity">
    <text evidence="2">Belongs to the NDUFAF7 family.</text>
</comment>
<evidence type="ECO:0000256" key="2">
    <source>
        <dbReference type="ARBA" id="ARBA00005891"/>
    </source>
</evidence>
<dbReference type="GO" id="GO:0032259">
    <property type="term" value="P:methylation"/>
    <property type="evidence" value="ECO:0007669"/>
    <property type="project" value="UniProtKB-KW"/>
</dbReference>
<protein>
    <recommendedName>
        <fullName evidence="4">Protein arginine methyltransferase NDUFAF7, mitochondrial</fullName>
        <ecNumber evidence="3">2.1.1.320</ecNumber>
    </recommendedName>
    <alternativeName>
        <fullName evidence="11">NADH dehydrogenase [ubiquinone] complex I, assembly factor 7</fullName>
    </alternativeName>
    <alternativeName>
        <fullName evidence="10">Protein midA homolog</fullName>
    </alternativeName>
</protein>
<dbReference type="Pfam" id="PF02636">
    <property type="entry name" value="Methyltransf_28"/>
    <property type="match status" value="1"/>
</dbReference>
<dbReference type="Proteomes" id="UP000694429">
    <property type="component" value="Chromosome 17"/>
</dbReference>
<dbReference type="SUPFAM" id="SSF53335">
    <property type="entry name" value="S-adenosyl-L-methionine-dependent methyltransferases"/>
    <property type="match status" value="1"/>
</dbReference>
<feature type="region of interest" description="Disordered" evidence="15">
    <location>
        <begin position="95"/>
        <end position="139"/>
    </location>
</feature>
<comment type="subcellular location">
    <subcellularLocation>
        <location evidence="1">Mitochondrion</location>
    </subcellularLocation>
</comment>
<dbReference type="PANTHER" id="PTHR12049:SF7">
    <property type="entry name" value="PROTEIN ARGININE METHYLTRANSFERASE NDUFAF7, MITOCHONDRIAL"/>
    <property type="match status" value="1"/>
</dbReference>
<evidence type="ECO:0000256" key="15">
    <source>
        <dbReference type="SAM" id="MobiDB-lite"/>
    </source>
</evidence>
<evidence type="ECO:0000256" key="1">
    <source>
        <dbReference type="ARBA" id="ARBA00004173"/>
    </source>
</evidence>
<organism evidence="16 17">
    <name type="scientific">Canis lupus familiaris</name>
    <name type="common">Dog</name>
    <name type="synonym">Canis familiaris</name>
    <dbReference type="NCBI Taxonomy" id="9615"/>
    <lineage>
        <taxon>Eukaryota</taxon>
        <taxon>Metazoa</taxon>
        <taxon>Chordata</taxon>
        <taxon>Craniata</taxon>
        <taxon>Vertebrata</taxon>
        <taxon>Euteleostomi</taxon>
        <taxon>Mammalia</taxon>
        <taxon>Eutheria</taxon>
        <taxon>Laurasiatheria</taxon>
        <taxon>Carnivora</taxon>
        <taxon>Caniformia</taxon>
        <taxon>Canidae</taxon>
        <taxon>Canis</taxon>
    </lineage>
</organism>
<evidence type="ECO:0000256" key="7">
    <source>
        <dbReference type="ARBA" id="ARBA00022946"/>
    </source>
</evidence>
<reference evidence="16" key="2">
    <citation type="submission" date="2025-08" db="UniProtKB">
        <authorList>
            <consortium name="Ensembl"/>
        </authorList>
    </citation>
    <scope>IDENTIFICATION</scope>
</reference>
<evidence type="ECO:0000256" key="11">
    <source>
        <dbReference type="ARBA" id="ARBA00031788"/>
    </source>
</evidence>
<evidence type="ECO:0000256" key="4">
    <source>
        <dbReference type="ARBA" id="ARBA00019711"/>
    </source>
</evidence>
<evidence type="ECO:0000256" key="9">
    <source>
        <dbReference type="ARBA" id="ARBA00023128"/>
    </source>
</evidence>
<keyword evidence="9" id="KW-0496">Mitochondrion</keyword>
<dbReference type="EC" id="2.1.1.320" evidence="3"/>
<keyword evidence="7" id="KW-0809">Transit peptide</keyword>
<feature type="compositionally biased region" description="Low complexity" evidence="15">
    <location>
        <begin position="103"/>
        <end position="119"/>
    </location>
</feature>
<evidence type="ECO:0000256" key="12">
    <source>
        <dbReference type="ARBA" id="ARBA00048612"/>
    </source>
</evidence>
<evidence type="ECO:0000256" key="3">
    <source>
        <dbReference type="ARBA" id="ARBA00011935"/>
    </source>
</evidence>
<evidence type="ECO:0000256" key="10">
    <source>
        <dbReference type="ARBA" id="ARBA00030400"/>
    </source>
</evidence>
<evidence type="ECO:0000256" key="6">
    <source>
        <dbReference type="ARBA" id="ARBA00022679"/>
    </source>
</evidence>